<organism evidence="2 3">
    <name type="scientific">Symbiodinium natans</name>
    <dbReference type="NCBI Taxonomy" id="878477"/>
    <lineage>
        <taxon>Eukaryota</taxon>
        <taxon>Sar</taxon>
        <taxon>Alveolata</taxon>
        <taxon>Dinophyceae</taxon>
        <taxon>Suessiales</taxon>
        <taxon>Symbiodiniaceae</taxon>
        <taxon>Symbiodinium</taxon>
    </lineage>
</organism>
<dbReference type="EMBL" id="CAJNDS010002404">
    <property type="protein sequence ID" value="CAE7462002.1"/>
    <property type="molecule type" value="Genomic_DNA"/>
</dbReference>
<dbReference type="Proteomes" id="UP000604046">
    <property type="component" value="Unassembled WGS sequence"/>
</dbReference>
<accession>A0A812S0B6</accession>
<evidence type="ECO:0000256" key="1">
    <source>
        <dbReference type="SAM" id="MobiDB-lite"/>
    </source>
</evidence>
<gene>
    <name evidence="2" type="primary">ARF1</name>
    <name evidence="2" type="ORF">SNAT2548_LOCUS25711</name>
</gene>
<keyword evidence="3" id="KW-1185">Reference proteome</keyword>
<protein>
    <submittedName>
        <fullName evidence="2">ARF1 protein</fullName>
    </submittedName>
</protein>
<evidence type="ECO:0000313" key="3">
    <source>
        <dbReference type="Proteomes" id="UP000604046"/>
    </source>
</evidence>
<sequence>MEGMQRNATQEQNIAPSMSVEKVVGVALANAAANQKGQLQSKAMGPIASAPRPSSLLRTSTCDNVQKSFTYNSSLMRRPPGEPGRSALPAISSLLIADNFNCATRAAKGCGKKRGIPEADLAQGEVPHLARSASPSPFRARSIGYRCKRRAVAAAVLAANQGAENAVRLARQRAVAINQQSN</sequence>
<feature type="region of interest" description="Disordered" evidence="1">
    <location>
        <begin position="35"/>
        <end position="58"/>
    </location>
</feature>
<comment type="caution">
    <text evidence="2">The sequence shown here is derived from an EMBL/GenBank/DDBJ whole genome shotgun (WGS) entry which is preliminary data.</text>
</comment>
<dbReference type="AlphaFoldDB" id="A0A812S0B6"/>
<evidence type="ECO:0000313" key="2">
    <source>
        <dbReference type="EMBL" id="CAE7462002.1"/>
    </source>
</evidence>
<name>A0A812S0B6_9DINO</name>
<proteinExistence type="predicted"/>
<reference evidence="2" key="1">
    <citation type="submission" date="2021-02" db="EMBL/GenBank/DDBJ databases">
        <authorList>
            <person name="Dougan E. K."/>
            <person name="Rhodes N."/>
            <person name="Thang M."/>
            <person name="Chan C."/>
        </authorList>
    </citation>
    <scope>NUCLEOTIDE SEQUENCE</scope>
</reference>